<dbReference type="InterPro" id="IPR015939">
    <property type="entry name" value="Fum_Rdtase/Succ_DH_flav-like_C"/>
</dbReference>
<dbReference type="InterPro" id="IPR036188">
    <property type="entry name" value="FAD/NAD-bd_sf"/>
</dbReference>
<protein>
    <submittedName>
        <fullName evidence="7">Succinate dehydrogenase, flavoprotein subunit</fullName>
    </submittedName>
</protein>
<name>A0AAE7B859_9BACT</name>
<evidence type="ECO:0000256" key="2">
    <source>
        <dbReference type="ARBA" id="ARBA00022630"/>
    </source>
</evidence>
<accession>A0AAE7B859</accession>
<evidence type="ECO:0000259" key="6">
    <source>
        <dbReference type="Pfam" id="PF02910"/>
    </source>
</evidence>
<dbReference type="GO" id="GO:0005886">
    <property type="term" value="C:plasma membrane"/>
    <property type="evidence" value="ECO:0007669"/>
    <property type="project" value="TreeGrafter"/>
</dbReference>
<evidence type="ECO:0000256" key="4">
    <source>
        <dbReference type="PIRSR" id="PIRSR000171-1"/>
    </source>
</evidence>
<dbReference type="EMBL" id="CP053840">
    <property type="protein sequence ID" value="QKF65700.1"/>
    <property type="molecule type" value="Genomic_DNA"/>
</dbReference>
<evidence type="ECO:0000313" key="8">
    <source>
        <dbReference type="Proteomes" id="UP000503482"/>
    </source>
</evidence>
<dbReference type="SUPFAM" id="SSF56425">
    <property type="entry name" value="Succinate dehydrogenase/fumarate reductase flavoprotein, catalytic domain"/>
    <property type="match status" value="1"/>
</dbReference>
<dbReference type="Gene3D" id="3.50.50.60">
    <property type="entry name" value="FAD/NAD(P)-binding domain"/>
    <property type="match status" value="1"/>
</dbReference>
<evidence type="ECO:0000256" key="3">
    <source>
        <dbReference type="ARBA" id="ARBA00023002"/>
    </source>
</evidence>
<evidence type="ECO:0000259" key="5">
    <source>
        <dbReference type="Pfam" id="PF00890"/>
    </source>
</evidence>
<dbReference type="GO" id="GO:0050660">
    <property type="term" value="F:flavin adenine dinucleotide binding"/>
    <property type="evidence" value="ECO:0007669"/>
    <property type="project" value="TreeGrafter"/>
</dbReference>
<dbReference type="InterPro" id="IPR030664">
    <property type="entry name" value="SdhA/FrdA/AprA"/>
</dbReference>
<dbReference type="Proteomes" id="UP000503482">
    <property type="component" value="Chromosome"/>
</dbReference>
<dbReference type="InterPro" id="IPR037099">
    <property type="entry name" value="Fum_R/Succ_DH_flav-like_C_sf"/>
</dbReference>
<evidence type="ECO:0000256" key="1">
    <source>
        <dbReference type="ARBA" id="ARBA00001974"/>
    </source>
</evidence>
<organism evidence="7 8">
    <name type="scientific">Arcobacter venerupis</name>
    <dbReference type="NCBI Taxonomy" id="1054033"/>
    <lineage>
        <taxon>Bacteria</taxon>
        <taxon>Pseudomonadati</taxon>
        <taxon>Campylobacterota</taxon>
        <taxon>Epsilonproteobacteria</taxon>
        <taxon>Campylobacterales</taxon>
        <taxon>Arcobacteraceae</taxon>
        <taxon>Arcobacter</taxon>
    </lineage>
</organism>
<dbReference type="PANTHER" id="PTHR11632">
    <property type="entry name" value="SUCCINATE DEHYDROGENASE 2 FLAVOPROTEIN SUBUNIT"/>
    <property type="match status" value="1"/>
</dbReference>
<comment type="cofactor">
    <cofactor evidence="1">
        <name>FAD</name>
        <dbReference type="ChEBI" id="CHEBI:57692"/>
    </cofactor>
</comment>
<dbReference type="Pfam" id="PF02910">
    <property type="entry name" value="Succ_DH_flav_C"/>
    <property type="match status" value="1"/>
</dbReference>
<dbReference type="Gene3D" id="1.20.58.100">
    <property type="entry name" value="Fumarate reductase/succinate dehydrogenase flavoprotein-like, C-terminal domain"/>
    <property type="match status" value="1"/>
</dbReference>
<dbReference type="GO" id="GO:0009061">
    <property type="term" value="P:anaerobic respiration"/>
    <property type="evidence" value="ECO:0007669"/>
    <property type="project" value="TreeGrafter"/>
</dbReference>
<feature type="domain" description="FAD-dependent oxidoreductase 2 FAD-binding" evidence="5">
    <location>
        <begin position="3"/>
        <end position="366"/>
    </location>
</feature>
<gene>
    <name evidence="7" type="primary">sdhA</name>
    <name evidence="7" type="ORF">AVENP_0118</name>
</gene>
<dbReference type="InterPro" id="IPR003953">
    <property type="entry name" value="FAD-dep_OxRdtase_2_FAD-bd"/>
</dbReference>
<dbReference type="PIRSF" id="PIRSF000171">
    <property type="entry name" value="SDHA_APRA_LASPO"/>
    <property type="match status" value="1"/>
</dbReference>
<dbReference type="Gene3D" id="3.90.700.10">
    <property type="entry name" value="Succinate dehydrogenase/fumarate reductase flavoprotein, catalytic domain"/>
    <property type="match status" value="1"/>
</dbReference>
<dbReference type="SUPFAM" id="SSF51905">
    <property type="entry name" value="FAD/NAD(P)-binding domain"/>
    <property type="match status" value="1"/>
</dbReference>
<dbReference type="SUPFAM" id="SSF46977">
    <property type="entry name" value="Succinate dehydrogenase/fumarate reductase flavoprotein C-terminal domain"/>
    <property type="match status" value="1"/>
</dbReference>
<reference evidence="7 8" key="1">
    <citation type="submission" date="2020-05" db="EMBL/GenBank/DDBJ databases">
        <title>Complete genome sequencing of Campylobacter and Arcobacter type strains.</title>
        <authorList>
            <person name="Miller W.G."/>
            <person name="Yee E."/>
        </authorList>
    </citation>
    <scope>NUCLEOTIDE SEQUENCE [LARGE SCALE GENOMIC DNA]</scope>
    <source>
        <strain evidence="7 8">LMG 26156</strain>
    </source>
</reference>
<dbReference type="GO" id="GO:0000104">
    <property type="term" value="F:succinate dehydrogenase activity"/>
    <property type="evidence" value="ECO:0007669"/>
    <property type="project" value="TreeGrafter"/>
</dbReference>
<sequence>MIDVLIIGSGIAGLTAAINASQNNSKVLVLSKTFPTHSQSVQAQGGINAVIYEENDNINNHIEDTYKASCNLANKKNIKRMCENAKDAILWLDKIGVPFNRTNDNKIAQRKFGGTSKIRTCYSSDYTGLKVLHTLYDKAIDLNIKIESEHLLLNLIIKEQLCIGVTALDINTGIVKEYYSKTVLLATGGYAGIYSKHTTNSYSNTGDGIVVAFNAGVELSNMEFIQFHPTTLENSNILISESARGEGGLLLDKDENRFIDELKPRDEVARAIYERILNNEKVYLDLRHFGLNKIKELIPQERKLALQYSNIKVENELLPITPAAHYSMGGIKTDIDGKTNIKNLYACGECAQSFIHGANRLGGNSLLEIVTFGKIVGLIASNNSKEITTIEYISNQLSLDKEFVSNLYKNQNEMNFYSKKEEISALLFEKLGLFRNESDMSILLEELKEIESNIPNMGIGDKSKIYNKNLVEFIEFINIVKVSILTALCAKERLESRGSHYRLDYPIKNDSYEKTSLIRKVGDKIEIEFEEII</sequence>
<dbReference type="Pfam" id="PF00890">
    <property type="entry name" value="FAD_binding_2"/>
    <property type="match status" value="1"/>
</dbReference>
<dbReference type="RefSeq" id="WP_128358274.1">
    <property type="nucleotide sequence ID" value="NZ_CP053840.1"/>
</dbReference>
<proteinExistence type="predicted"/>
<dbReference type="PANTHER" id="PTHR11632:SF51">
    <property type="entry name" value="SUCCINATE DEHYDROGENASE [UBIQUINONE] FLAVOPROTEIN SUBUNIT, MITOCHONDRIAL"/>
    <property type="match status" value="1"/>
</dbReference>
<feature type="active site" description="Proton acceptor" evidence="4">
    <location>
        <position position="265"/>
    </location>
</feature>
<keyword evidence="3" id="KW-0560">Oxidoreductase</keyword>
<dbReference type="InterPro" id="IPR027477">
    <property type="entry name" value="Succ_DH/fumarate_Rdtase_cat_sf"/>
</dbReference>
<dbReference type="PRINTS" id="PR00411">
    <property type="entry name" value="PNDRDTASEI"/>
</dbReference>
<keyword evidence="8" id="KW-1185">Reference proteome</keyword>
<keyword evidence="2" id="KW-0285">Flavoprotein</keyword>
<dbReference type="GO" id="GO:0009055">
    <property type="term" value="F:electron transfer activity"/>
    <property type="evidence" value="ECO:0007669"/>
    <property type="project" value="TreeGrafter"/>
</dbReference>
<evidence type="ECO:0000313" key="7">
    <source>
        <dbReference type="EMBL" id="QKF65700.1"/>
    </source>
</evidence>
<dbReference type="PRINTS" id="PR00368">
    <property type="entry name" value="FADPNR"/>
</dbReference>
<dbReference type="KEGG" id="avp:AVENP_0118"/>
<dbReference type="AlphaFoldDB" id="A0AAE7B859"/>
<feature type="domain" description="Fumarate reductase/succinate dehydrogenase flavoprotein-like C-terminal" evidence="6">
    <location>
        <begin position="421"/>
        <end position="532"/>
    </location>
</feature>